<keyword evidence="7 15" id="KW-0479">Metal-binding</keyword>
<comment type="subunit">
    <text evidence="3 15">Tetramer of two alpha and two beta subunits.</text>
</comment>
<keyword evidence="12 15" id="KW-0648">Protein biosynthesis</keyword>
<feature type="domain" description="B5" evidence="19">
    <location>
        <begin position="415"/>
        <end position="490"/>
    </location>
</feature>
<comment type="similarity">
    <text evidence="2 15">Belongs to the phenylalanyl-tRNA synthetase beta subunit family. Type 1 subfamily.</text>
</comment>
<evidence type="ECO:0000256" key="14">
    <source>
        <dbReference type="ARBA" id="ARBA00049255"/>
    </source>
</evidence>
<dbReference type="EC" id="6.1.1.20" evidence="15"/>
<dbReference type="InterPro" id="IPR036690">
    <property type="entry name" value="Fdx_antiC-bd_sf"/>
</dbReference>
<dbReference type="InterPro" id="IPR002547">
    <property type="entry name" value="tRNA-bd_dom"/>
</dbReference>
<dbReference type="SUPFAM" id="SSF50249">
    <property type="entry name" value="Nucleic acid-binding proteins"/>
    <property type="match status" value="1"/>
</dbReference>
<keyword evidence="5 16" id="KW-0820">tRNA-binding</keyword>
<dbReference type="SMART" id="SM00873">
    <property type="entry name" value="B3_4"/>
    <property type="match status" value="1"/>
</dbReference>
<dbReference type="Pfam" id="PF03483">
    <property type="entry name" value="B3_4"/>
    <property type="match status" value="1"/>
</dbReference>
<dbReference type="PROSITE" id="PS51483">
    <property type="entry name" value="B5"/>
    <property type="match status" value="1"/>
</dbReference>
<dbReference type="SUPFAM" id="SSF56037">
    <property type="entry name" value="PheT/TilS domain"/>
    <property type="match status" value="1"/>
</dbReference>
<dbReference type="CDD" id="cd00769">
    <property type="entry name" value="PheRS_beta_core"/>
    <property type="match status" value="1"/>
</dbReference>
<keyword evidence="9 15" id="KW-0067">ATP-binding</keyword>
<evidence type="ECO:0000256" key="1">
    <source>
        <dbReference type="ARBA" id="ARBA00004496"/>
    </source>
</evidence>
<evidence type="ECO:0000256" key="6">
    <source>
        <dbReference type="ARBA" id="ARBA00022598"/>
    </source>
</evidence>
<evidence type="ECO:0000256" key="11">
    <source>
        <dbReference type="ARBA" id="ARBA00022884"/>
    </source>
</evidence>
<evidence type="ECO:0000256" key="4">
    <source>
        <dbReference type="ARBA" id="ARBA00022490"/>
    </source>
</evidence>
<comment type="cofactor">
    <cofactor evidence="15">
        <name>Mg(2+)</name>
        <dbReference type="ChEBI" id="CHEBI:18420"/>
    </cofactor>
    <text evidence="15">Binds 2 magnesium ions per tetramer.</text>
</comment>
<sequence>MRVPLEWLGDYVDTSVVDDPHTLAAELAGIGLEEEDFLGPTITGPLVVARVAEMAKEEHSNGKTISWCQVDTGESEPRGIVCGAHNFAVDDLVVAALPGAVLPGEFAISARTTYGHVSDGMICSAKELGLGEDHTGIIVLGEWGLDGTPGDDAMELLGLDRVTLDVNVTPDRGYQLSMRGIAREFAMLKGQQYDDPAKLEVNEPTCDGFPVVLEDSAPIHGVPGCSRFTALTVRGVDPSARTPFWMQRRLLEAGMRPISLTVDITNYVMLELGQPLHAYDLDLLGERIVVRRAQRGETITTLDEVKRTLDQEDLLITDEVAGRSRLIGLAGVMGGAELEVSSETRNVLIEAAHFDQISIARTSRRHRLSTEASRRFERGVDPALGPAAARRAADLLVELGGGALDEATTVVGEEPPPRVIDLPVTMAAEKVGVDYSTAEVVALLEAVGASAAEQGESVSVTVPTWRSDLTDPIDLVEEIARAGGYDRIPSAVPQAPGGRGLTRAQRARRRISNLLTALGCTEVLTYPFTSDKRSDALLIPAEDPRRRNVRLANPMADDNPLMRTHLLATLVDAVSRNLGRGFKDVAVFEAGLVTQPEEDRPRRGLRFDPGYHPTEDELGTILGAVPPQPYHFAGVISGHAELPGVWGEGRPADTADAIDIVHRIAEANGIAVDVRAARHAPFHPGRCAEFVLGDGSVLGHAGELHPKALENLGLPGRTVAFEIDLDALLRQEDQREWAGALSTFPVSRQDVALVVDEHVPAAALAAALREGAGAELEALEVFDVYTGDQVPEGKKSVAFRLTFRAADRTLTADEASARRESATAVAAERFGAAVRS</sequence>
<evidence type="ECO:0000259" key="18">
    <source>
        <dbReference type="PROSITE" id="PS51447"/>
    </source>
</evidence>
<dbReference type="Gene3D" id="3.30.56.10">
    <property type="match status" value="2"/>
</dbReference>
<evidence type="ECO:0000256" key="10">
    <source>
        <dbReference type="ARBA" id="ARBA00022842"/>
    </source>
</evidence>
<dbReference type="InterPro" id="IPR005147">
    <property type="entry name" value="tRNA_synthase_B5-dom"/>
</dbReference>
<keyword evidence="13 15" id="KW-0030">Aminoacyl-tRNA synthetase</keyword>
<dbReference type="Gene3D" id="3.50.40.10">
    <property type="entry name" value="Phenylalanyl-trna Synthetase, Chain B, domain 3"/>
    <property type="match status" value="1"/>
</dbReference>
<organism evidence="20 21">
    <name type="scientific">Brevibacterium daeguense</name>
    <dbReference type="NCBI Taxonomy" id="909936"/>
    <lineage>
        <taxon>Bacteria</taxon>
        <taxon>Bacillati</taxon>
        <taxon>Actinomycetota</taxon>
        <taxon>Actinomycetes</taxon>
        <taxon>Micrococcales</taxon>
        <taxon>Brevibacteriaceae</taxon>
        <taxon>Brevibacterium</taxon>
    </lineage>
</organism>
<gene>
    <name evidence="15 20" type="primary">pheT</name>
    <name evidence="20" type="ORF">GCM10022261_25630</name>
</gene>
<feature type="domain" description="TRNA-binding" evidence="17">
    <location>
        <begin position="40"/>
        <end position="151"/>
    </location>
</feature>
<evidence type="ECO:0000259" key="17">
    <source>
        <dbReference type="PROSITE" id="PS50886"/>
    </source>
</evidence>
<keyword evidence="8 15" id="KW-0547">Nucleotide-binding</keyword>
<dbReference type="Pfam" id="PF17759">
    <property type="entry name" value="tRNA_synthFbeta"/>
    <property type="match status" value="1"/>
</dbReference>
<dbReference type="PANTHER" id="PTHR10947:SF0">
    <property type="entry name" value="PHENYLALANINE--TRNA LIGASE BETA SUBUNIT"/>
    <property type="match status" value="1"/>
</dbReference>
<comment type="caution">
    <text evidence="20">The sequence shown here is derived from an EMBL/GenBank/DDBJ whole genome shotgun (WGS) entry which is preliminary data.</text>
</comment>
<dbReference type="SUPFAM" id="SSF55681">
    <property type="entry name" value="Class II aaRS and biotin synthetases"/>
    <property type="match status" value="1"/>
</dbReference>
<keyword evidence="4 15" id="KW-0963">Cytoplasm</keyword>
<evidence type="ECO:0000256" key="12">
    <source>
        <dbReference type="ARBA" id="ARBA00022917"/>
    </source>
</evidence>
<dbReference type="InterPro" id="IPR041616">
    <property type="entry name" value="PheRS_beta_core"/>
</dbReference>
<keyword evidence="11 16" id="KW-0694">RNA-binding</keyword>
<dbReference type="Gene3D" id="3.30.930.10">
    <property type="entry name" value="Bira Bifunctional Protein, Domain 2"/>
    <property type="match status" value="1"/>
</dbReference>
<dbReference type="InterPro" id="IPR020825">
    <property type="entry name" value="Phe-tRNA_synthase-like_B3/B4"/>
</dbReference>
<dbReference type="EMBL" id="BAABAZ010000006">
    <property type="protein sequence ID" value="GAA4285032.1"/>
    <property type="molecule type" value="Genomic_DNA"/>
</dbReference>
<dbReference type="InterPro" id="IPR009061">
    <property type="entry name" value="DNA-bd_dom_put_sf"/>
</dbReference>
<evidence type="ECO:0000259" key="19">
    <source>
        <dbReference type="PROSITE" id="PS51483"/>
    </source>
</evidence>
<comment type="subcellular location">
    <subcellularLocation>
        <location evidence="1 15">Cytoplasm</location>
    </subcellularLocation>
</comment>
<evidence type="ECO:0000256" key="5">
    <source>
        <dbReference type="ARBA" id="ARBA00022555"/>
    </source>
</evidence>
<dbReference type="GO" id="GO:0016874">
    <property type="term" value="F:ligase activity"/>
    <property type="evidence" value="ECO:0007669"/>
    <property type="project" value="UniProtKB-KW"/>
</dbReference>
<comment type="catalytic activity">
    <reaction evidence="14 15">
        <text>tRNA(Phe) + L-phenylalanine + ATP = L-phenylalanyl-tRNA(Phe) + AMP + diphosphate + H(+)</text>
        <dbReference type="Rhea" id="RHEA:19413"/>
        <dbReference type="Rhea" id="RHEA-COMP:9668"/>
        <dbReference type="Rhea" id="RHEA-COMP:9699"/>
        <dbReference type="ChEBI" id="CHEBI:15378"/>
        <dbReference type="ChEBI" id="CHEBI:30616"/>
        <dbReference type="ChEBI" id="CHEBI:33019"/>
        <dbReference type="ChEBI" id="CHEBI:58095"/>
        <dbReference type="ChEBI" id="CHEBI:78442"/>
        <dbReference type="ChEBI" id="CHEBI:78531"/>
        <dbReference type="ChEBI" id="CHEBI:456215"/>
        <dbReference type="EC" id="6.1.1.20"/>
    </reaction>
</comment>
<dbReference type="InterPro" id="IPR045060">
    <property type="entry name" value="Phe-tRNA-ligase_IIc_bsu"/>
</dbReference>
<evidence type="ECO:0000256" key="2">
    <source>
        <dbReference type="ARBA" id="ARBA00008653"/>
    </source>
</evidence>
<feature type="binding site" evidence="15">
    <location>
        <position position="468"/>
    </location>
    <ligand>
        <name>Mg(2+)</name>
        <dbReference type="ChEBI" id="CHEBI:18420"/>
        <note>shared with alpha subunit</note>
    </ligand>
</feature>
<evidence type="ECO:0000256" key="13">
    <source>
        <dbReference type="ARBA" id="ARBA00023146"/>
    </source>
</evidence>
<dbReference type="Pfam" id="PF03147">
    <property type="entry name" value="FDX-ACB"/>
    <property type="match status" value="1"/>
</dbReference>
<dbReference type="SUPFAM" id="SSF54991">
    <property type="entry name" value="Anticodon-binding domain of PheRS"/>
    <property type="match status" value="1"/>
</dbReference>
<keyword evidence="10 15" id="KW-0460">Magnesium</keyword>
<name>A0ABP8EM65_9MICO</name>
<dbReference type="SUPFAM" id="SSF46955">
    <property type="entry name" value="Putative DNA-binding domain"/>
    <property type="match status" value="1"/>
</dbReference>
<dbReference type="PANTHER" id="PTHR10947">
    <property type="entry name" value="PHENYLALANYL-TRNA SYNTHETASE BETA CHAIN AND LEUCINE-RICH REPEAT-CONTAINING PROTEIN 47"/>
    <property type="match status" value="1"/>
</dbReference>
<dbReference type="SMART" id="SM00896">
    <property type="entry name" value="FDX-ACB"/>
    <property type="match status" value="1"/>
</dbReference>
<dbReference type="SMART" id="SM00874">
    <property type="entry name" value="B5"/>
    <property type="match status" value="1"/>
</dbReference>
<evidence type="ECO:0000256" key="8">
    <source>
        <dbReference type="ARBA" id="ARBA00022741"/>
    </source>
</evidence>
<feature type="binding site" evidence="15">
    <location>
        <position position="478"/>
    </location>
    <ligand>
        <name>Mg(2+)</name>
        <dbReference type="ChEBI" id="CHEBI:18420"/>
        <note>shared with alpha subunit</note>
    </ligand>
</feature>
<evidence type="ECO:0000256" key="15">
    <source>
        <dbReference type="HAMAP-Rule" id="MF_00283"/>
    </source>
</evidence>
<dbReference type="InterPro" id="IPR045864">
    <property type="entry name" value="aa-tRNA-synth_II/BPL/LPL"/>
</dbReference>
<dbReference type="RefSeq" id="WP_236862990.1">
    <property type="nucleotide sequence ID" value="NZ_BAABAZ010000006.1"/>
</dbReference>
<protein>
    <recommendedName>
        <fullName evidence="15">Phenylalanine--tRNA ligase beta subunit</fullName>
        <ecNumber evidence="15">6.1.1.20</ecNumber>
    </recommendedName>
    <alternativeName>
        <fullName evidence="15">Phenylalanyl-tRNA synthetase beta subunit</fullName>
        <shortName evidence="15">PheRS</shortName>
    </alternativeName>
</protein>
<dbReference type="InterPro" id="IPR033714">
    <property type="entry name" value="tRNA_bind_bactPheRS"/>
</dbReference>
<dbReference type="InterPro" id="IPR012340">
    <property type="entry name" value="NA-bd_OB-fold"/>
</dbReference>
<evidence type="ECO:0000313" key="20">
    <source>
        <dbReference type="EMBL" id="GAA4285032.1"/>
    </source>
</evidence>
<feature type="binding site" evidence="15">
    <location>
        <position position="477"/>
    </location>
    <ligand>
        <name>Mg(2+)</name>
        <dbReference type="ChEBI" id="CHEBI:18420"/>
        <note>shared with alpha subunit</note>
    </ligand>
</feature>
<dbReference type="PROSITE" id="PS51447">
    <property type="entry name" value="FDX_ACB"/>
    <property type="match status" value="1"/>
</dbReference>
<evidence type="ECO:0000256" key="7">
    <source>
        <dbReference type="ARBA" id="ARBA00022723"/>
    </source>
</evidence>
<dbReference type="PROSITE" id="PS50886">
    <property type="entry name" value="TRBD"/>
    <property type="match status" value="1"/>
</dbReference>
<evidence type="ECO:0000256" key="16">
    <source>
        <dbReference type="PROSITE-ProRule" id="PRU00209"/>
    </source>
</evidence>
<evidence type="ECO:0000256" key="9">
    <source>
        <dbReference type="ARBA" id="ARBA00022840"/>
    </source>
</evidence>
<dbReference type="Pfam" id="PF01588">
    <property type="entry name" value="tRNA_bind"/>
    <property type="match status" value="1"/>
</dbReference>
<feature type="binding site" evidence="15">
    <location>
        <position position="474"/>
    </location>
    <ligand>
        <name>Mg(2+)</name>
        <dbReference type="ChEBI" id="CHEBI:18420"/>
        <note>shared with alpha subunit</note>
    </ligand>
</feature>
<evidence type="ECO:0000313" key="21">
    <source>
        <dbReference type="Proteomes" id="UP001501586"/>
    </source>
</evidence>
<dbReference type="Pfam" id="PF03484">
    <property type="entry name" value="B5"/>
    <property type="match status" value="1"/>
</dbReference>
<dbReference type="Proteomes" id="UP001501586">
    <property type="component" value="Unassembled WGS sequence"/>
</dbReference>
<evidence type="ECO:0000256" key="3">
    <source>
        <dbReference type="ARBA" id="ARBA00011209"/>
    </source>
</evidence>
<dbReference type="NCBIfam" id="TIGR00472">
    <property type="entry name" value="pheT_bact"/>
    <property type="match status" value="1"/>
</dbReference>
<dbReference type="HAMAP" id="MF_00283">
    <property type="entry name" value="Phe_tRNA_synth_beta1"/>
    <property type="match status" value="1"/>
</dbReference>
<dbReference type="InterPro" id="IPR004532">
    <property type="entry name" value="Phe-tRNA-ligase_IIc_bsu_bact"/>
</dbReference>
<keyword evidence="21" id="KW-1185">Reference proteome</keyword>
<dbReference type="InterPro" id="IPR005121">
    <property type="entry name" value="Fdx_antiC-bd"/>
</dbReference>
<dbReference type="InterPro" id="IPR005146">
    <property type="entry name" value="B3/B4_tRNA-bd"/>
</dbReference>
<dbReference type="Gene3D" id="3.30.70.380">
    <property type="entry name" value="Ferrodoxin-fold anticodon-binding domain"/>
    <property type="match status" value="1"/>
</dbReference>
<reference evidence="21" key="1">
    <citation type="journal article" date="2019" name="Int. J. Syst. Evol. Microbiol.">
        <title>The Global Catalogue of Microorganisms (GCM) 10K type strain sequencing project: providing services to taxonomists for standard genome sequencing and annotation.</title>
        <authorList>
            <consortium name="The Broad Institute Genomics Platform"/>
            <consortium name="The Broad Institute Genome Sequencing Center for Infectious Disease"/>
            <person name="Wu L."/>
            <person name="Ma J."/>
        </authorList>
    </citation>
    <scope>NUCLEOTIDE SEQUENCE [LARGE SCALE GENOMIC DNA]</scope>
    <source>
        <strain evidence="21">JCM 17458</strain>
    </source>
</reference>
<dbReference type="Gene3D" id="2.40.50.140">
    <property type="entry name" value="Nucleic acid-binding proteins"/>
    <property type="match status" value="1"/>
</dbReference>
<keyword evidence="6 15" id="KW-0436">Ligase</keyword>
<accession>A0ABP8EM65</accession>
<dbReference type="CDD" id="cd02796">
    <property type="entry name" value="tRNA_bind_bactPheRS"/>
    <property type="match status" value="1"/>
</dbReference>
<feature type="domain" description="FDX-ACB" evidence="18">
    <location>
        <begin position="742"/>
        <end position="835"/>
    </location>
</feature>
<proteinExistence type="inferred from homology"/>